<dbReference type="InterPro" id="IPR036514">
    <property type="entry name" value="SGNH_hydro_sf"/>
</dbReference>
<feature type="transmembrane region" description="Helical" evidence="1">
    <location>
        <begin position="386"/>
        <end position="407"/>
    </location>
</feature>
<protein>
    <submittedName>
        <fullName evidence="2">Uncharacterized protein</fullName>
    </submittedName>
</protein>
<evidence type="ECO:0000313" key="3">
    <source>
        <dbReference type="Proteomes" id="UP000054736"/>
    </source>
</evidence>
<name>A0A0W0TBR3_9GAMM</name>
<dbReference type="Proteomes" id="UP000054736">
    <property type="component" value="Unassembled WGS sequence"/>
</dbReference>
<dbReference type="GO" id="GO:0016788">
    <property type="term" value="F:hydrolase activity, acting on ester bonds"/>
    <property type="evidence" value="ECO:0007669"/>
    <property type="project" value="InterPro"/>
</dbReference>
<keyword evidence="1" id="KW-0812">Transmembrane</keyword>
<dbReference type="CDD" id="cd00229">
    <property type="entry name" value="SGNH_hydrolase"/>
    <property type="match status" value="1"/>
</dbReference>
<evidence type="ECO:0000256" key="1">
    <source>
        <dbReference type="SAM" id="Phobius"/>
    </source>
</evidence>
<evidence type="ECO:0000313" key="2">
    <source>
        <dbReference type="EMBL" id="KTC92861.1"/>
    </source>
</evidence>
<dbReference type="PATRIC" id="fig|1212489.4.peg.242"/>
<dbReference type="Gene3D" id="3.40.50.1110">
    <property type="entry name" value="SGNH hydrolase"/>
    <property type="match status" value="1"/>
</dbReference>
<keyword evidence="3" id="KW-1185">Reference proteome</keyword>
<reference evidence="2 3" key="1">
    <citation type="submission" date="2015-11" db="EMBL/GenBank/DDBJ databases">
        <title>Genomic analysis of 38 Legionella species identifies large and diverse effector repertoires.</title>
        <authorList>
            <person name="Burstein D."/>
            <person name="Amaro F."/>
            <person name="Zusman T."/>
            <person name="Lifshitz Z."/>
            <person name="Cohen O."/>
            <person name="Gilbert J.A."/>
            <person name="Pupko T."/>
            <person name="Shuman H.A."/>
            <person name="Segal G."/>
        </authorList>
    </citation>
    <scope>NUCLEOTIDE SEQUENCE [LARGE SCALE GENOMIC DNA]</scope>
    <source>
        <strain evidence="2 3">ATCC 700990</strain>
    </source>
</reference>
<keyword evidence="1" id="KW-1133">Transmembrane helix</keyword>
<dbReference type="InterPro" id="IPR001087">
    <property type="entry name" value="GDSL"/>
</dbReference>
<dbReference type="STRING" id="1212489.Ldro_0232"/>
<dbReference type="OrthoDB" id="5653504at2"/>
<dbReference type="RefSeq" id="WP_058494598.1">
    <property type="nucleotide sequence ID" value="NZ_CAAAIU010000003.1"/>
</dbReference>
<organism evidence="2 3">
    <name type="scientific">Legionella drozanskii LLAP-1</name>
    <dbReference type="NCBI Taxonomy" id="1212489"/>
    <lineage>
        <taxon>Bacteria</taxon>
        <taxon>Pseudomonadati</taxon>
        <taxon>Pseudomonadota</taxon>
        <taxon>Gammaproteobacteria</taxon>
        <taxon>Legionellales</taxon>
        <taxon>Legionellaceae</taxon>
        <taxon>Legionella</taxon>
    </lineage>
</organism>
<sequence>MPKVQTLKQSIGPGYLNTTGRLKRVEGNSEELKRVALLGDSTIDNGCWVETDKVYAKKTQTVTHQTALALANSEFENSYEIANFAVDGATTRDVSRSSLLQKVIRDEDHCAQTVHQLKALRGWKPEIAVLSVAGNNYREALAQTLIEELGLARLLLRITPAEAKSVIREAFAGVKKDVLNEYKEIIDQLIADNPQLSRLVLLSQYFPAITEFTSYFIYTGFSHLARAEGQGQDAFTVVEEIMNELYREILQHAATKNVEIVFVDVTSSLNPLGGNHSHQIEPNERGSNIMGRLIASAVEYQFTQNDEDVEQKPVVMLRMDADEKQIRATTFKQEDIAHFSVKKIKQFISENRYRHLGLLFSPSAKLADRYENAYHVIMGKQFDQEYTGWFAFGLLDLSLITVAASYLWRAAVNEELHTAMRVAAGAIAAPILLTKLVIGLAAMAVLALPIYAYHQLARQIIEPKQSVPDEETDLLELEEMTY</sequence>
<accession>A0A0W0TBR3</accession>
<feature type="transmembrane region" description="Helical" evidence="1">
    <location>
        <begin position="427"/>
        <end position="451"/>
    </location>
</feature>
<comment type="caution">
    <text evidence="2">The sequence shown here is derived from an EMBL/GenBank/DDBJ whole genome shotgun (WGS) entry which is preliminary data.</text>
</comment>
<dbReference type="EMBL" id="LNXY01000003">
    <property type="protein sequence ID" value="KTC92861.1"/>
    <property type="molecule type" value="Genomic_DNA"/>
</dbReference>
<proteinExistence type="predicted"/>
<dbReference type="AlphaFoldDB" id="A0A0W0TBR3"/>
<dbReference type="Pfam" id="PF00657">
    <property type="entry name" value="Lipase_GDSL"/>
    <property type="match status" value="1"/>
</dbReference>
<keyword evidence="1" id="KW-0472">Membrane</keyword>
<gene>
    <name evidence="2" type="ORF">Ldro_0232</name>
</gene>
<dbReference type="SUPFAM" id="SSF52266">
    <property type="entry name" value="SGNH hydrolase"/>
    <property type="match status" value="1"/>
</dbReference>